<dbReference type="AlphaFoldDB" id="A0A238FPC4"/>
<reference evidence="11" key="1">
    <citation type="submission" date="2016-09" db="EMBL/GenBank/DDBJ databases">
        <authorList>
            <person name="Jeantristanb JTB J.-T."/>
            <person name="Ricardo R."/>
        </authorList>
    </citation>
    <scope>NUCLEOTIDE SEQUENCE [LARGE SCALE GENOMIC DNA]</scope>
</reference>
<name>A0A238FPC4_9BASI</name>
<feature type="domain" description="Endoplasmic reticulum vesicle transporter N-terminal" evidence="9">
    <location>
        <begin position="9"/>
        <end position="97"/>
    </location>
</feature>
<protein>
    <submittedName>
        <fullName evidence="10">BQ2448_7648 protein</fullName>
    </submittedName>
</protein>
<evidence type="ECO:0000256" key="5">
    <source>
        <dbReference type="ARBA" id="ARBA00023136"/>
    </source>
</evidence>
<feature type="domain" description="Endoplasmic reticulum vesicle transporter C-terminal" evidence="8">
    <location>
        <begin position="169"/>
        <end position="422"/>
    </location>
</feature>
<dbReference type="EMBL" id="FMSP01000023">
    <property type="protein sequence ID" value="SCV74619.1"/>
    <property type="molecule type" value="Genomic_DNA"/>
</dbReference>
<keyword evidence="11" id="KW-1185">Reference proteome</keyword>
<evidence type="ECO:0000313" key="11">
    <source>
        <dbReference type="Proteomes" id="UP000198372"/>
    </source>
</evidence>
<evidence type="ECO:0000256" key="6">
    <source>
        <dbReference type="SAM" id="MobiDB-lite"/>
    </source>
</evidence>
<feature type="region of interest" description="Disordered" evidence="6">
    <location>
        <begin position="104"/>
        <end position="127"/>
    </location>
</feature>
<feature type="transmembrane region" description="Helical" evidence="7">
    <location>
        <begin position="400"/>
        <end position="421"/>
    </location>
</feature>
<feature type="compositionally biased region" description="Basic and acidic residues" evidence="6">
    <location>
        <begin position="104"/>
        <end position="120"/>
    </location>
</feature>
<evidence type="ECO:0000313" key="10">
    <source>
        <dbReference type="EMBL" id="SCV74619.1"/>
    </source>
</evidence>
<dbReference type="Pfam" id="PF13850">
    <property type="entry name" value="ERGIC_N"/>
    <property type="match status" value="1"/>
</dbReference>
<keyword evidence="3 7" id="KW-0812">Transmembrane</keyword>
<evidence type="ECO:0000256" key="1">
    <source>
        <dbReference type="ARBA" id="ARBA00004141"/>
    </source>
</evidence>
<organism evidence="10 11">
    <name type="scientific">Microbotryum intermedium</name>
    <dbReference type="NCBI Taxonomy" id="269621"/>
    <lineage>
        <taxon>Eukaryota</taxon>
        <taxon>Fungi</taxon>
        <taxon>Dikarya</taxon>
        <taxon>Basidiomycota</taxon>
        <taxon>Pucciniomycotina</taxon>
        <taxon>Microbotryomycetes</taxon>
        <taxon>Microbotryales</taxon>
        <taxon>Microbotryaceae</taxon>
        <taxon>Microbotryum</taxon>
    </lineage>
</organism>
<sequence>MGRRFTSVRGLDAFGKTMEDVKIKTGFGGALTLISLTIIIALTIYEFVDYRRVHWEPSVVVDKSRGEKLVVNLNIDFPRVPCYLLSVDIMDISGEHQNDIHHDMTKTRLSKEGKVIDGPKGKGLTGDVERQAKTKDPNYCEREPTSSEIAPCQSKTEFNPPRCSTGGNCYGGVPPTEGHRPGCCNTCDEVRESYVKRGWSFVNPDKVEQCVSEGWTDRIKEQSEEGCNVAGKVRVNKVIGNFHLSPGRSFQANAMHVHDLVPYLQDGNRHDFGHHIRHFSFASEHEEEFVSVGGRSLDQTKKDLGIVNPLDGVKVHIEESNYMIQYFLKVVSTKFIFLDGRELRTHQYSVTEYERDLSDKSGKDASGHQTTHGYAGVPGLFFNYDVSPMLVIHREERQSFAHFLTSTCAIVGGVLTVAGLIDSFVYAGRNRLKTGATKTGLGYARPEGKYM</sequence>
<dbReference type="InterPro" id="IPR045888">
    <property type="entry name" value="Erv"/>
</dbReference>
<dbReference type="STRING" id="269621.A0A238FPC4"/>
<feature type="transmembrane region" description="Helical" evidence="7">
    <location>
        <begin position="27"/>
        <end position="48"/>
    </location>
</feature>
<proteinExistence type="inferred from homology"/>
<dbReference type="GO" id="GO:0006890">
    <property type="term" value="P:retrograde vesicle-mediated transport, Golgi to endoplasmic reticulum"/>
    <property type="evidence" value="ECO:0007669"/>
    <property type="project" value="TreeGrafter"/>
</dbReference>
<dbReference type="GO" id="GO:0005789">
    <property type="term" value="C:endoplasmic reticulum membrane"/>
    <property type="evidence" value="ECO:0007669"/>
    <property type="project" value="TreeGrafter"/>
</dbReference>
<dbReference type="Proteomes" id="UP000198372">
    <property type="component" value="Unassembled WGS sequence"/>
</dbReference>
<comment type="similarity">
    <text evidence="2">Belongs to the ERGIC family.</text>
</comment>
<evidence type="ECO:0000259" key="9">
    <source>
        <dbReference type="Pfam" id="PF13850"/>
    </source>
</evidence>
<keyword evidence="4 7" id="KW-1133">Transmembrane helix</keyword>
<dbReference type="PANTHER" id="PTHR10984">
    <property type="entry name" value="ENDOPLASMIC RETICULUM-GOLGI INTERMEDIATE COMPARTMENT PROTEIN"/>
    <property type="match status" value="1"/>
</dbReference>
<evidence type="ECO:0000259" key="8">
    <source>
        <dbReference type="Pfam" id="PF07970"/>
    </source>
</evidence>
<dbReference type="Pfam" id="PF07970">
    <property type="entry name" value="COPIIcoated_ERV"/>
    <property type="match status" value="1"/>
</dbReference>
<evidence type="ECO:0000256" key="3">
    <source>
        <dbReference type="ARBA" id="ARBA00022692"/>
    </source>
</evidence>
<dbReference type="InterPro" id="IPR039542">
    <property type="entry name" value="Erv_N"/>
</dbReference>
<comment type="subcellular location">
    <subcellularLocation>
        <location evidence="1">Membrane</location>
        <topology evidence="1">Multi-pass membrane protein</topology>
    </subcellularLocation>
</comment>
<dbReference type="InterPro" id="IPR012936">
    <property type="entry name" value="Erv_C"/>
</dbReference>
<accession>A0A238FPC4</accession>
<dbReference type="PANTHER" id="PTHR10984:SF25">
    <property type="entry name" value="ENDOPLASMIC RETICULUM-GOLGI INTERMEDIATE COMPARTMENT PROTEIN 3"/>
    <property type="match status" value="1"/>
</dbReference>
<dbReference type="GO" id="GO:0000139">
    <property type="term" value="C:Golgi membrane"/>
    <property type="evidence" value="ECO:0007669"/>
    <property type="project" value="TreeGrafter"/>
</dbReference>
<dbReference type="OrthoDB" id="10266265at2759"/>
<gene>
    <name evidence="10" type="ORF">BQ2448_7648</name>
</gene>
<dbReference type="GO" id="GO:0006888">
    <property type="term" value="P:endoplasmic reticulum to Golgi vesicle-mediated transport"/>
    <property type="evidence" value="ECO:0007669"/>
    <property type="project" value="TreeGrafter"/>
</dbReference>
<evidence type="ECO:0000256" key="7">
    <source>
        <dbReference type="SAM" id="Phobius"/>
    </source>
</evidence>
<evidence type="ECO:0000256" key="4">
    <source>
        <dbReference type="ARBA" id="ARBA00022989"/>
    </source>
</evidence>
<dbReference type="GO" id="GO:0030134">
    <property type="term" value="C:COPII-coated ER to Golgi transport vesicle"/>
    <property type="evidence" value="ECO:0007669"/>
    <property type="project" value="TreeGrafter"/>
</dbReference>
<keyword evidence="5 7" id="KW-0472">Membrane</keyword>
<evidence type="ECO:0000256" key="2">
    <source>
        <dbReference type="ARBA" id="ARBA00005648"/>
    </source>
</evidence>